<evidence type="ECO:0000313" key="1">
    <source>
        <dbReference type="EMBL" id="GAA4009484.1"/>
    </source>
</evidence>
<keyword evidence="2" id="KW-1185">Reference proteome</keyword>
<accession>A0ABP7SBJ3</accession>
<protein>
    <submittedName>
        <fullName evidence="1">Uncharacterized protein</fullName>
    </submittedName>
</protein>
<evidence type="ECO:0000313" key="2">
    <source>
        <dbReference type="Proteomes" id="UP001500456"/>
    </source>
</evidence>
<dbReference type="Proteomes" id="UP001500456">
    <property type="component" value="Unassembled WGS sequence"/>
</dbReference>
<reference evidence="2" key="1">
    <citation type="journal article" date="2019" name="Int. J. Syst. Evol. Microbiol.">
        <title>The Global Catalogue of Microorganisms (GCM) 10K type strain sequencing project: providing services to taxonomists for standard genome sequencing and annotation.</title>
        <authorList>
            <consortium name="The Broad Institute Genomics Platform"/>
            <consortium name="The Broad Institute Genome Sequencing Center for Infectious Disease"/>
            <person name="Wu L."/>
            <person name="Ma J."/>
        </authorList>
    </citation>
    <scope>NUCLEOTIDE SEQUENCE [LARGE SCALE GENOMIC DNA]</scope>
    <source>
        <strain evidence="2">JCM 16924</strain>
    </source>
</reference>
<name>A0ABP7SBJ3_9ACTN</name>
<organism evidence="1 2">
    <name type="scientific">Streptomyces plumbiresistens</name>
    <dbReference type="NCBI Taxonomy" id="511811"/>
    <lineage>
        <taxon>Bacteria</taxon>
        <taxon>Bacillati</taxon>
        <taxon>Actinomycetota</taxon>
        <taxon>Actinomycetes</taxon>
        <taxon>Kitasatosporales</taxon>
        <taxon>Streptomycetaceae</taxon>
        <taxon>Streptomyces</taxon>
    </lineage>
</organism>
<gene>
    <name evidence="1" type="ORF">GCM10022232_57830</name>
</gene>
<comment type="caution">
    <text evidence="1">The sequence shown here is derived from an EMBL/GenBank/DDBJ whole genome shotgun (WGS) entry which is preliminary data.</text>
</comment>
<proteinExistence type="predicted"/>
<dbReference type="EMBL" id="BAAAZX010000018">
    <property type="protein sequence ID" value="GAA4009484.1"/>
    <property type="molecule type" value="Genomic_DNA"/>
</dbReference>
<sequence>MRFLVVRDAVLDFGVRIDHGSRAVEDVDKGFGAVLDEPLAGRGQHGCVQELVAYEHLRSGGGLGGGRWVHTRVVTGRNGGSLQCGGGGPAEAGPPDG</sequence>